<dbReference type="RefSeq" id="YP_003344951.1">
    <property type="nucleotide sequence ID" value="NC_013600.1"/>
</dbReference>
<dbReference type="GeneID" id="11117717"/>
<dbReference type="Proteomes" id="UP000002617">
    <property type="component" value="Segment"/>
</dbReference>
<evidence type="ECO:0000313" key="1">
    <source>
        <dbReference type="EMBL" id="ACV84108.1"/>
    </source>
</evidence>
<keyword evidence="2" id="KW-1185">Reference proteome</keyword>
<sequence length="104" mass="11631">MEAARRFYGPPPPSEDLAASLWGASPEDVCPPVALWPDNAKIVAVFTDCSTQWRTGFGGAYGIDYGVLEWLFKMHGIENEQRAFKDIKLMERIALDEMVQQNPA</sequence>
<dbReference type="EMBL" id="GQ502199">
    <property type="protein sequence ID" value="ACV84108.1"/>
    <property type="molecule type" value="Genomic_DNA"/>
</dbReference>
<dbReference type="KEGG" id="vg:11117717"/>
<organism evidence="1 2">
    <name type="scientific">Sodalis phage SO-1</name>
    <dbReference type="NCBI Taxonomy" id="673375"/>
    <lineage>
        <taxon>Viruses</taxon>
        <taxon>Duplodnaviria</taxon>
        <taxon>Heunggongvirae</taxon>
        <taxon>Uroviricota</taxon>
        <taxon>Caudoviricetes</taxon>
        <taxon>Dhillonvirus</taxon>
        <taxon>Dhillonvirus SO1</taxon>
    </lineage>
</organism>
<reference evidence="1 2" key="1">
    <citation type="submission" date="2009-08" db="EMBL/GenBank/DDBJ databases">
        <title>Molecular characterization of an active bacteriophage infecting the tsetse endosymbiont Sodalis glossinidius.</title>
        <authorList>
            <person name="Young S.A."/>
            <person name="Darby A.C."/>
            <person name="Welburn S.C."/>
        </authorList>
    </citation>
    <scope>NUCLEOTIDE SEQUENCE [LARGE SCALE GENOMIC DNA]</scope>
</reference>
<name>C9EHA6_9CAUD</name>
<dbReference type="OrthoDB" id="26263at10239"/>
<accession>C9EHA6</accession>
<dbReference type="InterPro" id="IPR014915">
    <property type="entry name" value="Phage_TLS_TfmB"/>
</dbReference>
<evidence type="ECO:0000313" key="2">
    <source>
        <dbReference type="Proteomes" id="UP000002617"/>
    </source>
</evidence>
<protein>
    <submittedName>
        <fullName evidence="1">Gp16</fullName>
    </submittedName>
</protein>
<proteinExistence type="predicted"/>
<dbReference type="Pfam" id="PF08809">
    <property type="entry name" value="DUF1799"/>
    <property type="match status" value="1"/>
</dbReference>